<dbReference type="Proteomes" id="UP000030711">
    <property type="component" value="Unassembled WGS sequence"/>
</dbReference>
<keyword evidence="2" id="KW-1185">Reference proteome</keyword>
<reference evidence="1 2" key="1">
    <citation type="journal article" date="2014" name="Nature">
        <title>The genome of Eucalyptus grandis.</title>
        <authorList>
            <person name="Myburg A.A."/>
            <person name="Grattapaglia D."/>
            <person name="Tuskan G.A."/>
            <person name="Hellsten U."/>
            <person name="Hayes R.D."/>
            <person name="Grimwood J."/>
            <person name="Jenkins J."/>
            <person name="Lindquist E."/>
            <person name="Tice H."/>
            <person name="Bauer D."/>
            <person name="Goodstein D.M."/>
            <person name="Dubchak I."/>
            <person name="Poliakov A."/>
            <person name="Mizrachi E."/>
            <person name="Kullan A.R."/>
            <person name="Hussey S.G."/>
            <person name="Pinard D."/>
            <person name="van der Merwe K."/>
            <person name="Singh P."/>
            <person name="van Jaarsveld I."/>
            <person name="Silva-Junior O.B."/>
            <person name="Togawa R.C."/>
            <person name="Pappas M.R."/>
            <person name="Faria D.A."/>
            <person name="Sansaloni C.P."/>
            <person name="Petroli C.D."/>
            <person name="Yang X."/>
            <person name="Ranjan P."/>
            <person name="Tschaplinski T.J."/>
            <person name="Ye C.Y."/>
            <person name="Li T."/>
            <person name="Sterck L."/>
            <person name="Vanneste K."/>
            <person name="Murat F."/>
            <person name="Soler M."/>
            <person name="Clemente H.S."/>
            <person name="Saidi N."/>
            <person name="Cassan-Wang H."/>
            <person name="Dunand C."/>
            <person name="Hefer C.A."/>
            <person name="Bornberg-Bauer E."/>
            <person name="Kersting A.R."/>
            <person name="Vining K."/>
            <person name="Amarasinghe V."/>
            <person name="Ranik M."/>
            <person name="Naithani S."/>
            <person name="Elser J."/>
            <person name="Boyd A.E."/>
            <person name="Liston A."/>
            <person name="Spatafora J.W."/>
            <person name="Dharmwardhana P."/>
            <person name="Raja R."/>
            <person name="Sullivan C."/>
            <person name="Romanel E."/>
            <person name="Alves-Ferreira M."/>
            <person name="Kulheim C."/>
            <person name="Foley W."/>
            <person name="Carocha V."/>
            <person name="Paiva J."/>
            <person name="Kudrna D."/>
            <person name="Brommonschenkel S.H."/>
            <person name="Pasquali G."/>
            <person name="Byrne M."/>
            <person name="Rigault P."/>
            <person name="Tibbits J."/>
            <person name="Spokevicius A."/>
            <person name="Jones R.C."/>
            <person name="Steane D.A."/>
            <person name="Vaillancourt R.E."/>
            <person name="Potts B.M."/>
            <person name="Joubert F."/>
            <person name="Barry K."/>
            <person name="Pappas G.J."/>
            <person name="Strauss S.H."/>
            <person name="Jaiswal P."/>
            <person name="Grima-Pettenati J."/>
            <person name="Salse J."/>
            <person name="Van de Peer Y."/>
            <person name="Rokhsar D.S."/>
            <person name="Schmutz J."/>
        </authorList>
    </citation>
    <scope>NUCLEOTIDE SEQUENCE [LARGE SCALE GENOMIC DNA]</scope>
    <source>
        <strain evidence="2">cv. BRASUZ1</strain>
        <tissue evidence="1">Leaf extractions</tissue>
    </source>
</reference>
<organism evidence="1 2">
    <name type="scientific">Eucalyptus grandis</name>
    <name type="common">Flooded gum</name>
    <dbReference type="NCBI Taxonomy" id="71139"/>
    <lineage>
        <taxon>Eukaryota</taxon>
        <taxon>Viridiplantae</taxon>
        <taxon>Streptophyta</taxon>
        <taxon>Embryophyta</taxon>
        <taxon>Tracheophyta</taxon>
        <taxon>Spermatophyta</taxon>
        <taxon>Magnoliopsida</taxon>
        <taxon>eudicotyledons</taxon>
        <taxon>Gunneridae</taxon>
        <taxon>Pentapetalae</taxon>
        <taxon>rosids</taxon>
        <taxon>malvids</taxon>
        <taxon>Myrtales</taxon>
        <taxon>Myrtaceae</taxon>
        <taxon>Myrtoideae</taxon>
        <taxon>Eucalypteae</taxon>
        <taxon>Eucalyptus</taxon>
    </lineage>
</organism>
<dbReference type="EMBL" id="MU850386">
    <property type="protein sequence ID" value="KAK2631249.1"/>
    <property type="molecule type" value="Genomic_DNA"/>
</dbReference>
<gene>
    <name evidence="1" type="ORF">EUGRSUZ_L03183</name>
</gene>
<dbReference type="AlphaFoldDB" id="A0AAD9T963"/>
<accession>A0AAD9T963</accession>
<comment type="caution">
    <text evidence="1">The sequence shown here is derived from an EMBL/GenBank/DDBJ whole genome shotgun (WGS) entry which is preliminary data.</text>
</comment>
<sequence length="107" mass="12308">MNWASFQSKSNKIWGGEEVQSLRNGVGFTMAMRVIRSCEKLDDRSRHWQIIVGASTSVPSKFRIMQVIVLPWSFQRRDPSILTFKDSTFGGFQFPEEVGMSRSDFLL</sequence>
<protein>
    <submittedName>
        <fullName evidence="1">Uncharacterized protein</fullName>
    </submittedName>
</protein>
<proteinExistence type="predicted"/>
<evidence type="ECO:0000313" key="1">
    <source>
        <dbReference type="EMBL" id="KAK2631249.1"/>
    </source>
</evidence>
<name>A0AAD9T963_EUCGR</name>
<evidence type="ECO:0000313" key="2">
    <source>
        <dbReference type="Proteomes" id="UP000030711"/>
    </source>
</evidence>